<dbReference type="GO" id="GO:0002376">
    <property type="term" value="P:immune system process"/>
    <property type="evidence" value="ECO:0007669"/>
    <property type="project" value="UniProtKB-KW"/>
</dbReference>
<dbReference type="InterPro" id="IPR003599">
    <property type="entry name" value="Ig_sub"/>
</dbReference>
<reference evidence="10" key="3">
    <citation type="submission" date="2025-09" db="UniProtKB">
        <authorList>
            <consortium name="Ensembl"/>
        </authorList>
    </citation>
    <scope>IDENTIFICATION</scope>
</reference>
<feature type="transmembrane region" description="Helical" evidence="8">
    <location>
        <begin position="249"/>
        <end position="272"/>
    </location>
</feature>
<protein>
    <submittedName>
        <fullName evidence="10">Uncharacterized LOC102079338</fullName>
    </submittedName>
</protein>
<gene>
    <name evidence="10" type="primary">LOC102079338</name>
</gene>
<dbReference type="Pfam" id="PF07686">
    <property type="entry name" value="V-set"/>
    <property type="match status" value="2"/>
</dbReference>
<keyword evidence="7" id="KW-0325">Glycoprotein</keyword>
<evidence type="ECO:0000256" key="5">
    <source>
        <dbReference type="ARBA" id="ARBA00023136"/>
    </source>
</evidence>
<reference evidence="11" key="1">
    <citation type="submission" date="2012-01" db="EMBL/GenBank/DDBJ databases">
        <title>The Genome Sequence of Oreochromis niloticus (Nile Tilapia).</title>
        <authorList>
            <consortium name="Broad Institute Genome Assembly Team"/>
            <consortium name="Broad Institute Sequencing Platform"/>
            <person name="Di Palma F."/>
            <person name="Johnson J."/>
            <person name="Lander E.S."/>
            <person name="Lindblad-Toh K."/>
        </authorList>
    </citation>
    <scope>NUCLEOTIDE SEQUENCE [LARGE SCALE GENOMIC DNA]</scope>
</reference>
<dbReference type="PROSITE" id="PS50835">
    <property type="entry name" value="IG_LIKE"/>
    <property type="match status" value="2"/>
</dbReference>
<keyword evidence="5 8" id="KW-0472">Membrane</keyword>
<keyword evidence="4" id="KW-0391">Immunity</keyword>
<dbReference type="SUPFAM" id="SSF48726">
    <property type="entry name" value="Immunoglobulin"/>
    <property type="match status" value="2"/>
</dbReference>
<dbReference type="Proteomes" id="UP000005207">
    <property type="component" value="Linkage group LG2"/>
</dbReference>
<evidence type="ECO:0000256" key="8">
    <source>
        <dbReference type="SAM" id="Phobius"/>
    </source>
</evidence>
<keyword evidence="11" id="KW-1185">Reference proteome</keyword>
<dbReference type="InterPro" id="IPR036179">
    <property type="entry name" value="Ig-like_dom_sf"/>
</dbReference>
<feature type="domain" description="Ig-like" evidence="9">
    <location>
        <begin position="4"/>
        <end position="109"/>
    </location>
</feature>
<dbReference type="AlphaFoldDB" id="A0A669EU45"/>
<evidence type="ECO:0000256" key="4">
    <source>
        <dbReference type="ARBA" id="ARBA00022859"/>
    </source>
</evidence>
<proteinExistence type="predicted"/>
<dbReference type="InterPro" id="IPR013783">
    <property type="entry name" value="Ig-like_fold"/>
</dbReference>
<evidence type="ECO:0000256" key="2">
    <source>
        <dbReference type="ARBA" id="ARBA00022475"/>
    </source>
</evidence>
<evidence type="ECO:0000256" key="3">
    <source>
        <dbReference type="ARBA" id="ARBA00022729"/>
    </source>
</evidence>
<dbReference type="GO" id="GO:0005886">
    <property type="term" value="C:plasma membrane"/>
    <property type="evidence" value="ECO:0007669"/>
    <property type="project" value="UniProtKB-SubCell"/>
</dbReference>
<dbReference type="GeneTree" id="ENSGT01030000234530"/>
<dbReference type="CDD" id="cd00099">
    <property type="entry name" value="IgV"/>
    <property type="match status" value="2"/>
</dbReference>
<evidence type="ECO:0000256" key="1">
    <source>
        <dbReference type="ARBA" id="ARBA00004236"/>
    </source>
</evidence>
<dbReference type="PANTHER" id="PTHR19433:SF127">
    <property type="entry name" value="NITR9"/>
    <property type="match status" value="1"/>
</dbReference>
<dbReference type="InterPro" id="IPR013106">
    <property type="entry name" value="Ig_V-set"/>
</dbReference>
<sequence>MFLPRAKNKNLSSFTSDSLVPVKTVHVGETATFTCDLSNEELGSRKVQWYKQRVGDTLKLMVSLYGTTKPSSEFLESRISAQNSKDFSNLTIWNIVQEDEGMYHCGVDNWIQLEWSGTYLLVKGNTERTSNYIVVQQPIESNPLRPGDTATLQCSVLTNSEKNTCSGHHNVLWFRDGSNKSLPNIIYTDGNKTDQCEKRSEPQDGCVYRLSKNVNSSDAGTYYCAVATCGEIFFGNGTKLDVQEKPTRLVFIEFVILITCFAISIIGNLFFICNRRVCKKCKEIKSDTTEVQTDNLYQPTEADDEINYAALSFSERKTRGRRTREYTEDTVFS</sequence>
<dbReference type="PANTHER" id="PTHR19433">
    <property type="entry name" value="T-CELL RECEPTOR ALPHA CHAIN V REGION-RELATED"/>
    <property type="match status" value="1"/>
</dbReference>
<evidence type="ECO:0000313" key="11">
    <source>
        <dbReference type="Proteomes" id="UP000005207"/>
    </source>
</evidence>
<dbReference type="SMART" id="SM00409">
    <property type="entry name" value="IG"/>
    <property type="match status" value="2"/>
</dbReference>
<keyword evidence="6" id="KW-1015">Disulfide bond</keyword>
<dbReference type="InParanoid" id="A0A669EU45"/>
<evidence type="ECO:0000313" key="10">
    <source>
        <dbReference type="Ensembl" id="ENSONIP00000074407.1"/>
    </source>
</evidence>
<dbReference type="InterPro" id="IPR052051">
    <property type="entry name" value="TCR_complex_component"/>
</dbReference>
<reference evidence="10" key="2">
    <citation type="submission" date="2025-08" db="UniProtKB">
        <authorList>
            <consortium name="Ensembl"/>
        </authorList>
    </citation>
    <scope>IDENTIFICATION</scope>
</reference>
<keyword evidence="8" id="KW-1133">Transmembrane helix</keyword>
<feature type="domain" description="Ig-like" evidence="9">
    <location>
        <begin position="130"/>
        <end position="226"/>
    </location>
</feature>
<dbReference type="Ensembl" id="ENSONIT00000065607.1">
    <property type="protein sequence ID" value="ENSONIP00000074407.1"/>
    <property type="gene ID" value="ENSONIG00000002335.2"/>
</dbReference>
<dbReference type="Gene3D" id="2.60.40.10">
    <property type="entry name" value="Immunoglobulins"/>
    <property type="match status" value="2"/>
</dbReference>
<keyword evidence="8" id="KW-0812">Transmembrane</keyword>
<dbReference type="SMART" id="SM00406">
    <property type="entry name" value="IGv"/>
    <property type="match status" value="2"/>
</dbReference>
<dbReference type="InterPro" id="IPR007110">
    <property type="entry name" value="Ig-like_dom"/>
</dbReference>
<keyword evidence="3" id="KW-0732">Signal</keyword>
<evidence type="ECO:0000256" key="6">
    <source>
        <dbReference type="ARBA" id="ARBA00023157"/>
    </source>
</evidence>
<evidence type="ECO:0000259" key="9">
    <source>
        <dbReference type="PROSITE" id="PS50835"/>
    </source>
</evidence>
<dbReference type="FunCoup" id="A0A669EU45">
    <property type="interactions" value="10"/>
</dbReference>
<keyword evidence="2" id="KW-1003">Cell membrane</keyword>
<evidence type="ECO:0000256" key="7">
    <source>
        <dbReference type="ARBA" id="ARBA00023180"/>
    </source>
</evidence>
<comment type="subcellular location">
    <subcellularLocation>
        <location evidence="1">Cell membrane</location>
    </subcellularLocation>
</comment>
<organism evidence="10 11">
    <name type="scientific">Oreochromis niloticus</name>
    <name type="common">Nile tilapia</name>
    <name type="synonym">Tilapia nilotica</name>
    <dbReference type="NCBI Taxonomy" id="8128"/>
    <lineage>
        <taxon>Eukaryota</taxon>
        <taxon>Metazoa</taxon>
        <taxon>Chordata</taxon>
        <taxon>Craniata</taxon>
        <taxon>Vertebrata</taxon>
        <taxon>Euteleostomi</taxon>
        <taxon>Actinopterygii</taxon>
        <taxon>Neopterygii</taxon>
        <taxon>Teleostei</taxon>
        <taxon>Neoteleostei</taxon>
        <taxon>Acanthomorphata</taxon>
        <taxon>Ovalentaria</taxon>
        <taxon>Cichlomorphae</taxon>
        <taxon>Cichliformes</taxon>
        <taxon>Cichlidae</taxon>
        <taxon>African cichlids</taxon>
        <taxon>Pseudocrenilabrinae</taxon>
        <taxon>Oreochromini</taxon>
        <taxon>Oreochromis</taxon>
    </lineage>
</organism>
<accession>A0A669EU45</accession>
<name>A0A669EU45_ORENI</name>
<dbReference type="GO" id="GO:0009617">
    <property type="term" value="P:response to bacterium"/>
    <property type="evidence" value="ECO:0007669"/>
    <property type="project" value="TreeGrafter"/>
</dbReference>